<proteinExistence type="predicted"/>
<reference evidence="1" key="1">
    <citation type="journal article" date="2020" name="Nature">
        <title>Giant virus diversity and host interactions through global metagenomics.</title>
        <authorList>
            <person name="Schulz F."/>
            <person name="Roux S."/>
            <person name="Paez-Espino D."/>
            <person name="Jungbluth S."/>
            <person name="Walsh D.A."/>
            <person name="Denef V.J."/>
            <person name="McMahon K.D."/>
            <person name="Konstantinidis K.T."/>
            <person name="Eloe-Fadrosh E.A."/>
            <person name="Kyrpides N.C."/>
            <person name="Woyke T."/>
        </authorList>
    </citation>
    <scope>NUCLEOTIDE SEQUENCE</scope>
    <source>
        <strain evidence="1">GVMAG-M-3300025860-20</strain>
    </source>
</reference>
<evidence type="ECO:0000313" key="1">
    <source>
        <dbReference type="EMBL" id="QHU00396.1"/>
    </source>
</evidence>
<accession>A0A6C0J6R1</accession>
<dbReference type="EMBL" id="MN740327">
    <property type="protein sequence ID" value="QHU00396.1"/>
    <property type="molecule type" value="Genomic_DNA"/>
</dbReference>
<sequence length="88" mass="10389">MIVPPLMNPNCIYEATVQQFINYLLEKGQINGYDKDEIYIYNNDNVKVQIDLDDGFTSMEKTFYVDGKYLPINTYSEFFINYGYEQVD</sequence>
<organism evidence="1">
    <name type="scientific">viral metagenome</name>
    <dbReference type="NCBI Taxonomy" id="1070528"/>
    <lineage>
        <taxon>unclassified sequences</taxon>
        <taxon>metagenomes</taxon>
        <taxon>organismal metagenomes</taxon>
    </lineage>
</organism>
<dbReference type="AlphaFoldDB" id="A0A6C0J6R1"/>
<name>A0A6C0J6R1_9ZZZZ</name>
<protein>
    <submittedName>
        <fullName evidence="1">Uncharacterized protein</fullName>
    </submittedName>
</protein>